<dbReference type="Gene3D" id="3.30.70.270">
    <property type="match status" value="1"/>
</dbReference>
<dbReference type="Proteomes" id="UP000013911">
    <property type="component" value="Unassembled WGS sequence"/>
</dbReference>
<dbReference type="eggNOG" id="COG3706">
    <property type="taxonomic scope" value="Bacteria"/>
</dbReference>
<dbReference type="GO" id="GO:0043709">
    <property type="term" value="P:cell adhesion involved in single-species biofilm formation"/>
    <property type="evidence" value="ECO:0007669"/>
    <property type="project" value="TreeGrafter"/>
</dbReference>
<evidence type="ECO:0000313" key="2">
    <source>
        <dbReference type="EMBL" id="EON73253.1"/>
    </source>
</evidence>
<protein>
    <submittedName>
        <fullName evidence="2">Diguanylate cyclase with beta propeller sensor</fullName>
    </submittedName>
</protein>
<dbReference type="GO" id="GO:1902201">
    <property type="term" value="P:negative regulation of bacterial-type flagellum-dependent cell motility"/>
    <property type="evidence" value="ECO:0007669"/>
    <property type="project" value="TreeGrafter"/>
</dbReference>
<name>R7ZGQ7_LYSSH</name>
<dbReference type="CDD" id="cd01949">
    <property type="entry name" value="GGDEF"/>
    <property type="match status" value="1"/>
</dbReference>
<dbReference type="RefSeq" id="WP_010858403.1">
    <property type="nucleotide sequence ID" value="NZ_KB933398.1"/>
</dbReference>
<dbReference type="GO" id="GO:0052621">
    <property type="term" value="F:diguanylate cyclase activity"/>
    <property type="evidence" value="ECO:0007669"/>
    <property type="project" value="TreeGrafter"/>
</dbReference>
<dbReference type="NCBIfam" id="TIGR00254">
    <property type="entry name" value="GGDEF"/>
    <property type="match status" value="1"/>
</dbReference>
<dbReference type="SUPFAM" id="SSF55073">
    <property type="entry name" value="Nucleotide cyclase"/>
    <property type="match status" value="1"/>
</dbReference>
<dbReference type="AlphaFoldDB" id="R7ZGQ7"/>
<dbReference type="GO" id="GO:0005886">
    <property type="term" value="C:plasma membrane"/>
    <property type="evidence" value="ECO:0007669"/>
    <property type="project" value="TreeGrafter"/>
</dbReference>
<organism evidence="2 3">
    <name type="scientific">Lysinibacillus sphaericus OT4b.31</name>
    <dbReference type="NCBI Taxonomy" id="1285586"/>
    <lineage>
        <taxon>Bacteria</taxon>
        <taxon>Bacillati</taxon>
        <taxon>Bacillota</taxon>
        <taxon>Bacilli</taxon>
        <taxon>Bacillales</taxon>
        <taxon>Bacillaceae</taxon>
        <taxon>Lysinibacillus</taxon>
    </lineage>
</organism>
<dbReference type="EMBL" id="AQPX01000013">
    <property type="protein sequence ID" value="EON73253.1"/>
    <property type="molecule type" value="Genomic_DNA"/>
</dbReference>
<dbReference type="PANTHER" id="PTHR45138:SF9">
    <property type="entry name" value="DIGUANYLATE CYCLASE DGCM-RELATED"/>
    <property type="match status" value="1"/>
</dbReference>
<evidence type="ECO:0000259" key="1">
    <source>
        <dbReference type="PROSITE" id="PS50887"/>
    </source>
</evidence>
<dbReference type="PATRIC" id="fig|1285586.5.peg.1468"/>
<dbReference type="HOGENOM" id="CLU_2330387_0_0_9"/>
<dbReference type="InterPro" id="IPR029787">
    <property type="entry name" value="Nucleotide_cyclase"/>
</dbReference>
<sequence length="98" mass="11399">MIIDIDFFKNFNDYYGHLHGDEALIRVTGLLGEISLKYNAFAARWGGEEFVIVSQHAQHFTVHVCEEILQEVRNLKIRHEHSPIADDRQHMDVSCQSF</sequence>
<dbReference type="PROSITE" id="PS50887">
    <property type="entry name" value="GGDEF"/>
    <property type="match status" value="1"/>
</dbReference>
<dbReference type="Pfam" id="PF00990">
    <property type="entry name" value="GGDEF"/>
    <property type="match status" value="1"/>
</dbReference>
<feature type="domain" description="GGDEF" evidence="1">
    <location>
        <begin position="1"/>
        <end position="98"/>
    </location>
</feature>
<evidence type="ECO:0000313" key="3">
    <source>
        <dbReference type="Proteomes" id="UP000013911"/>
    </source>
</evidence>
<proteinExistence type="predicted"/>
<dbReference type="InterPro" id="IPR000160">
    <property type="entry name" value="GGDEF_dom"/>
</dbReference>
<accession>R7ZGQ7</accession>
<dbReference type="InterPro" id="IPR043128">
    <property type="entry name" value="Rev_trsase/Diguanyl_cyclase"/>
</dbReference>
<comment type="caution">
    <text evidence="2">The sequence shown here is derived from an EMBL/GenBank/DDBJ whole genome shotgun (WGS) entry which is preliminary data.</text>
</comment>
<dbReference type="InterPro" id="IPR050469">
    <property type="entry name" value="Diguanylate_Cyclase"/>
</dbReference>
<dbReference type="PANTHER" id="PTHR45138">
    <property type="entry name" value="REGULATORY COMPONENTS OF SENSORY TRANSDUCTION SYSTEM"/>
    <property type="match status" value="1"/>
</dbReference>
<reference evidence="2 3" key="1">
    <citation type="submission" date="2013-04" db="EMBL/GenBank/DDBJ databases">
        <title>Draft genome of the heavy metal tolerant bacterium Lysinibacillus sphaericus strain OT4b.31.</title>
        <authorList>
            <person name="Pena-Montenegro T.D."/>
            <person name="Dussan J."/>
        </authorList>
    </citation>
    <scope>NUCLEOTIDE SEQUENCE [LARGE SCALE GENOMIC DNA]</scope>
    <source>
        <strain evidence="2 3">OT4b.31</strain>
    </source>
</reference>
<gene>
    <name evidence="2" type="ORF">H131_07238</name>
</gene>